<evidence type="ECO:0000313" key="7">
    <source>
        <dbReference type="EMBL" id="GFF14748.1"/>
    </source>
</evidence>
<dbReference type="Pfam" id="PF07942">
    <property type="entry name" value="CARME"/>
    <property type="match status" value="1"/>
</dbReference>
<keyword evidence="8" id="KW-1185">Reference proteome</keyword>
<dbReference type="EMBL" id="BLJY01000003">
    <property type="protein sequence ID" value="GFF14748.1"/>
    <property type="molecule type" value="Genomic_DNA"/>
</dbReference>
<keyword evidence="5" id="KW-0949">S-adenosyl-L-methionine</keyword>
<dbReference type="GO" id="GO:0032259">
    <property type="term" value="P:methylation"/>
    <property type="evidence" value="ECO:0007669"/>
    <property type="project" value="UniProtKB-KW"/>
</dbReference>
<evidence type="ECO:0000256" key="4">
    <source>
        <dbReference type="ARBA" id="ARBA00022679"/>
    </source>
</evidence>
<feature type="compositionally biased region" description="Basic and acidic residues" evidence="6">
    <location>
        <begin position="402"/>
        <end position="412"/>
    </location>
</feature>
<comment type="caution">
    <text evidence="7">The sequence shown here is derived from an EMBL/GenBank/DDBJ whole genome shotgun (WGS) entry which is preliminary data.</text>
</comment>
<dbReference type="Gene3D" id="3.40.50.150">
    <property type="entry name" value="Vaccinia Virus protein VP39"/>
    <property type="match status" value="1"/>
</dbReference>
<evidence type="ECO:0000256" key="3">
    <source>
        <dbReference type="ARBA" id="ARBA00022603"/>
    </source>
</evidence>
<dbReference type="Proteomes" id="UP000452235">
    <property type="component" value="Unassembled WGS sequence"/>
</dbReference>
<accession>A0A5M3YUS8</accession>
<dbReference type="EC" id="2.1.1.22" evidence="2"/>
<dbReference type="InterPro" id="IPR012901">
    <property type="entry name" value="CARME"/>
</dbReference>
<dbReference type="GO" id="GO:0030735">
    <property type="term" value="F:carnosine N-methyltransferase activity"/>
    <property type="evidence" value="ECO:0007669"/>
    <property type="project" value="UniProtKB-EC"/>
</dbReference>
<feature type="compositionally biased region" description="Polar residues" evidence="6">
    <location>
        <begin position="413"/>
        <end position="423"/>
    </location>
</feature>
<keyword evidence="3" id="KW-0489">Methyltransferase</keyword>
<dbReference type="PANTHER" id="PTHR12303:SF6">
    <property type="entry name" value="CARNOSINE N-METHYLTRANSFERASE"/>
    <property type="match status" value="1"/>
</dbReference>
<reference evidence="7 8" key="1">
    <citation type="submission" date="2020-01" db="EMBL/GenBank/DDBJ databases">
        <title>Aspergillus terreus IFO 6365 whole genome shotgun sequence.</title>
        <authorList>
            <person name="Kanamasa S."/>
            <person name="Takahashi H."/>
        </authorList>
    </citation>
    <scope>NUCLEOTIDE SEQUENCE [LARGE SCALE GENOMIC DNA]</scope>
    <source>
        <strain evidence="7 8">IFO 6365</strain>
    </source>
</reference>
<name>A0A5M3YUS8_ASPTE</name>
<comment type="similarity">
    <text evidence="1">Belongs to the carnosine N-methyltransferase family.</text>
</comment>
<dbReference type="SUPFAM" id="SSF53335">
    <property type="entry name" value="S-adenosyl-L-methionine-dependent methyltransferases"/>
    <property type="match status" value="1"/>
</dbReference>
<evidence type="ECO:0000256" key="6">
    <source>
        <dbReference type="SAM" id="MobiDB-lite"/>
    </source>
</evidence>
<dbReference type="PANTHER" id="PTHR12303">
    <property type="entry name" value="CARNOSINE N-METHYLTRANSFERASE"/>
    <property type="match status" value="1"/>
</dbReference>
<evidence type="ECO:0000256" key="2">
    <source>
        <dbReference type="ARBA" id="ARBA00012003"/>
    </source>
</evidence>
<evidence type="ECO:0000256" key="1">
    <source>
        <dbReference type="ARBA" id="ARBA00010086"/>
    </source>
</evidence>
<proteinExistence type="inferred from homology"/>
<feature type="region of interest" description="Disordered" evidence="6">
    <location>
        <begin position="402"/>
        <end position="428"/>
    </location>
</feature>
<evidence type="ECO:0000256" key="5">
    <source>
        <dbReference type="ARBA" id="ARBA00022691"/>
    </source>
</evidence>
<dbReference type="VEuPathDB" id="FungiDB:ATEG_00832"/>
<protein>
    <recommendedName>
        <fullName evidence="2">carnosine N-methyltransferase</fullName>
        <ecNumber evidence="2">2.1.1.22</ecNumber>
    </recommendedName>
</protein>
<keyword evidence="4" id="KW-0808">Transferase</keyword>
<dbReference type="SMART" id="SM01296">
    <property type="entry name" value="N2227"/>
    <property type="match status" value="1"/>
</dbReference>
<evidence type="ECO:0000313" key="8">
    <source>
        <dbReference type="Proteomes" id="UP000452235"/>
    </source>
</evidence>
<dbReference type="OrthoDB" id="978at2759"/>
<gene>
    <name evidence="7" type="ORF">ATEIFO6365_0003081600</name>
</gene>
<dbReference type="AlphaFoldDB" id="A0A5M3YUS8"/>
<dbReference type="InterPro" id="IPR029063">
    <property type="entry name" value="SAM-dependent_MTases_sf"/>
</dbReference>
<organism evidence="7 8">
    <name type="scientific">Aspergillus terreus</name>
    <dbReference type="NCBI Taxonomy" id="33178"/>
    <lineage>
        <taxon>Eukaryota</taxon>
        <taxon>Fungi</taxon>
        <taxon>Dikarya</taxon>
        <taxon>Ascomycota</taxon>
        <taxon>Pezizomycotina</taxon>
        <taxon>Eurotiomycetes</taxon>
        <taxon>Eurotiomycetidae</taxon>
        <taxon>Eurotiales</taxon>
        <taxon>Aspergillaceae</taxon>
        <taxon>Aspergillus</taxon>
        <taxon>Aspergillus subgen. Circumdati</taxon>
    </lineage>
</organism>
<sequence>MNLRCISCSLHLVFIAHRILGVLAWKWYPSILVQVAETILVFGDGQPSTGLDTAMTPEAHHVDDSEETRSWAGDFDPLADPDERRVLFATFDSFRQYRRTAHMNTTHRRRQAFYALPSSHWQMLAEPPFSLLDNFNRVDDAIDVNADIADSILATGLSSFGIPAQPDASDPRQNWHGTATAQDVNKAHSTIRQFYRDWSAEGRPERDVCYGPVLEDLRAEFGGRLSGAGDNADDAEEIRVLVPGAGLGRLVFEICRAGFAAEGNEISYHQLLASSWVLNHTLGARQHTLYPFALHFSNLRSREQQLQKVMIPDEHPGSAMLEAQQSGGEGTRFGSMSMSAADFVVLYTSPSNEAAFDAVATVFFVDTAPNLIRYVEAIRHCLKPNGVWINVGPLLWHFEEGRGPSHREESEQARQPPTIQQQPAGIGEPGSVELTEAEVISLVERMGFRVEKQTPVEERQTCGYIQDRDSMLLPLYRPAHWVARKVQS</sequence>